<feature type="transmembrane region" description="Helical" evidence="1">
    <location>
        <begin position="187"/>
        <end position="210"/>
    </location>
</feature>
<keyword evidence="4" id="KW-1185">Reference proteome</keyword>
<keyword evidence="1" id="KW-0472">Membrane</keyword>
<keyword evidence="1" id="KW-1133">Transmembrane helix</keyword>
<feature type="transmembrane region" description="Helical" evidence="1">
    <location>
        <begin position="94"/>
        <end position="112"/>
    </location>
</feature>
<feature type="transmembrane region" description="Helical" evidence="1">
    <location>
        <begin position="119"/>
        <end position="136"/>
    </location>
</feature>
<dbReference type="EMBL" id="CP032509">
    <property type="protein sequence ID" value="AZN71406.1"/>
    <property type="molecule type" value="Genomic_DNA"/>
</dbReference>
<dbReference type="OrthoDB" id="9808192at2"/>
<dbReference type="KEGG" id="abaw:D5400_09110"/>
<keyword evidence="1" id="KW-0812">Transmembrane</keyword>
<dbReference type="RefSeq" id="WP_126009717.1">
    <property type="nucleotide sequence ID" value="NZ_CP032509.1"/>
</dbReference>
<accession>A0A3Q8XNB0</accession>
<reference evidence="3 4" key="1">
    <citation type="submission" date="2018-09" db="EMBL/GenBank/DDBJ databases">
        <title>Marinorhizobium profundi gen. nov., sp. nov., isolated from a deep-sea sediment sample from the New Britain Trench and proposal of Marinorhizobiaceae fam. nov. in the order Rhizobiales of the class Alphaproteobacteria.</title>
        <authorList>
            <person name="Cao J."/>
        </authorList>
    </citation>
    <scope>NUCLEOTIDE SEQUENCE [LARGE SCALE GENOMIC DNA]</scope>
    <source>
        <strain evidence="3 4">WS11</strain>
    </source>
</reference>
<name>A0A3Q8XNB0_9HYPH</name>
<protein>
    <submittedName>
        <fullName evidence="3">Hydrogenase</fullName>
    </submittedName>
</protein>
<keyword evidence="2" id="KW-0732">Signal</keyword>
<evidence type="ECO:0000256" key="2">
    <source>
        <dbReference type="SAM" id="SignalP"/>
    </source>
</evidence>
<evidence type="ECO:0000313" key="3">
    <source>
        <dbReference type="EMBL" id="AZN71406.1"/>
    </source>
</evidence>
<feature type="signal peptide" evidence="2">
    <location>
        <begin position="1"/>
        <end position="22"/>
    </location>
</feature>
<gene>
    <name evidence="3" type="ORF">D5400_09110</name>
</gene>
<evidence type="ECO:0000256" key="1">
    <source>
        <dbReference type="SAM" id="Phobius"/>
    </source>
</evidence>
<feature type="chain" id="PRO_5018773038" evidence="2">
    <location>
        <begin position="23"/>
        <end position="211"/>
    </location>
</feature>
<feature type="transmembrane region" description="Helical" evidence="1">
    <location>
        <begin position="38"/>
        <end position="62"/>
    </location>
</feature>
<organism evidence="3 4">
    <name type="scientific">Georhizobium profundi</name>
    <dbReference type="NCBI Taxonomy" id="2341112"/>
    <lineage>
        <taxon>Bacteria</taxon>
        <taxon>Pseudomonadati</taxon>
        <taxon>Pseudomonadota</taxon>
        <taxon>Alphaproteobacteria</taxon>
        <taxon>Hyphomicrobiales</taxon>
        <taxon>Rhizobiaceae</taxon>
        <taxon>Georhizobium</taxon>
    </lineage>
</organism>
<dbReference type="PIRSF" id="PIRSF016919">
    <property type="entry name" value="HupE_UreJ"/>
    <property type="match status" value="1"/>
</dbReference>
<evidence type="ECO:0000313" key="4">
    <source>
        <dbReference type="Proteomes" id="UP000268192"/>
    </source>
</evidence>
<sequence length="211" mass="21197">MIVFKRGVAAAFFTVLASSAYAHHPMGGETPSTFSAGLLSGIGHPIIGLDHLAFIIAVGIAATLTRHRFAMPLFFIGATVLGTLVHLAALGLPFVEVMVALSVAVLGIMLLSGRAYAPAAYAAVFALAGLFHGHAYGEAVFGAETTPVLAYLAGFAATQYLIAIGAGLAATALFATGRTADNVALRISGGVVAGVGALLVGEHLLAAIGLA</sequence>
<dbReference type="AlphaFoldDB" id="A0A3Q8XNB0"/>
<feature type="transmembrane region" description="Helical" evidence="1">
    <location>
        <begin position="69"/>
        <end position="88"/>
    </location>
</feature>
<feature type="transmembrane region" description="Helical" evidence="1">
    <location>
        <begin position="148"/>
        <end position="175"/>
    </location>
</feature>
<proteinExistence type="predicted"/>
<dbReference type="Proteomes" id="UP000268192">
    <property type="component" value="Chromosome"/>
</dbReference>
<dbReference type="InterPro" id="IPR007038">
    <property type="entry name" value="HupE_UreJ"/>
</dbReference>
<dbReference type="Pfam" id="PF04955">
    <property type="entry name" value="HupE_UreJ"/>
    <property type="match status" value="1"/>
</dbReference>